<name>A0A4R7K0R8_9GAMM</name>
<dbReference type="InterPro" id="IPR054242">
    <property type="entry name" value="DUF6969"/>
</dbReference>
<dbReference type="Proteomes" id="UP000295830">
    <property type="component" value="Unassembled WGS sequence"/>
</dbReference>
<reference evidence="3 4" key="1">
    <citation type="submission" date="2019-03" db="EMBL/GenBank/DDBJ databases">
        <title>Genomic Encyclopedia of Type Strains, Phase IV (KMG-IV): sequencing the most valuable type-strain genomes for metagenomic binning, comparative biology and taxonomic classification.</title>
        <authorList>
            <person name="Goeker M."/>
        </authorList>
    </citation>
    <scope>NUCLEOTIDE SEQUENCE [LARGE SCALE GENOMIC DNA]</scope>
    <source>
        <strain evidence="3 4">DSM 15505</strain>
    </source>
</reference>
<comment type="caution">
    <text evidence="3">The sequence shown here is derived from an EMBL/GenBank/DDBJ whole genome shotgun (WGS) entry which is preliminary data.</text>
</comment>
<feature type="domain" description="DUF6969" evidence="2">
    <location>
        <begin position="22"/>
        <end position="223"/>
    </location>
</feature>
<dbReference type="EMBL" id="SOAX01000001">
    <property type="protein sequence ID" value="TDT44145.1"/>
    <property type="molecule type" value="Genomic_DNA"/>
</dbReference>
<keyword evidence="4" id="KW-1185">Reference proteome</keyword>
<feature type="compositionally biased region" description="Basic and acidic residues" evidence="1">
    <location>
        <begin position="248"/>
        <end position="257"/>
    </location>
</feature>
<sequence>MIELKTPQAADLDDLTLKDLIEAGAELDASTRALTRGGINVVGEILRGQGTFYEMDHYPEGDVYDADHHSQYYYHAHREDAEEHGHFHTFLRGSALPEDMIPATGFQETQPWPRGEDAVAHLVAVSMDAWGNPVGLFATNRWVTDETWFSAEDVIRQLGRFQVDHAWPSWAVNLWLSALIRLYRPHIEQLLRHRDAVIARRHLEAPQTDVLEDRSLEITGQLFIDPEQWKQALAEESRSRHLPSPETPSRREMHIPH</sequence>
<organism evidence="3 4">
    <name type="scientific">Halospina denitrificans</name>
    <dbReference type="NCBI Taxonomy" id="332522"/>
    <lineage>
        <taxon>Bacteria</taxon>
        <taxon>Pseudomonadati</taxon>
        <taxon>Pseudomonadota</taxon>
        <taxon>Gammaproteobacteria</taxon>
        <taxon>Halospina</taxon>
    </lineage>
</organism>
<dbReference type="AlphaFoldDB" id="A0A4R7K0R8"/>
<protein>
    <recommendedName>
        <fullName evidence="2">DUF6969 domain-containing protein</fullName>
    </recommendedName>
</protein>
<evidence type="ECO:0000259" key="2">
    <source>
        <dbReference type="Pfam" id="PF22308"/>
    </source>
</evidence>
<evidence type="ECO:0000313" key="3">
    <source>
        <dbReference type="EMBL" id="TDT44145.1"/>
    </source>
</evidence>
<evidence type="ECO:0000256" key="1">
    <source>
        <dbReference type="SAM" id="MobiDB-lite"/>
    </source>
</evidence>
<evidence type="ECO:0000313" key="4">
    <source>
        <dbReference type="Proteomes" id="UP000295830"/>
    </source>
</evidence>
<feature type="region of interest" description="Disordered" evidence="1">
    <location>
        <begin position="234"/>
        <end position="257"/>
    </location>
</feature>
<accession>A0A4R7K0R8</accession>
<dbReference type="RefSeq" id="WP_208296998.1">
    <property type="nucleotide sequence ID" value="NZ_SOAX01000001.1"/>
</dbReference>
<proteinExistence type="predicted"/>
<gene>
    <name evidence="3" type="ORF">DES49_0244</name>
</gene>
<dbReference type="Pfam" id="PF22308">
    <property type="entry name" value="DUF6969"/>
    <property type="match status" value="1"/>
</dbReference>